<keyword evidence="1" id="KW-0479">Metal-binding</keyword>
<keyword evidence="1" id="KW-0863">Zinc-finger</keyword>
<comment type="caution">
    <text evidence="3">The sequence shown here is derived from an EMBL/GenBank/DDBJ whole genome shotgun (WGS) entry which is preliminary data.</text>
</comment>
<sequence>EQKNCFNCKKPGHFIADCPEMSSKDKRKRYNSKKQQFKSKLKKSLMSTFEELSSEEEVEEDEEANLA</sequence>
<dbReference type="SUPFAM" id="SSF57756">
    <property type="entry name" value="Retrovirus zinc finger-like domains"/>
    <property type="match status" value="1"/>
</dbReference>
<reference evidence="3 4" key="2">
    <citation type="journal article" date="2017" name="Front. Plant Sci.">
        <title>Gene Classification and Mining of Molecular Markers Useful in Red Clover (Trifolium pratense) Breeding.</title>
        <authorList>
            <person name="Istvanek J."/>
            <person name="Dluhosova J."/>
            <person name="Dluhos P."/>
            <person name="Patkova L."/>
            <person name="Nedelnik J."/>
            <person name="Repkova J."/>
        </authorList>
    </citation>
    <scope>NUCLEOTIDE SEQUENCE [LARGE SCALE GENOMIC DNA]</scope>
    <source>
        <strain evidence="4">cv. Tatra</strain>
        <tissue evidence="3">Young leaves</tissue>
    </source>
</reference>
<dbReference type="GO" id="GO:0008270">
    <property type="term" value="F:zinc ion binding"/>
    <property type="evidence" value="ECO:0007669"/>
    <property type="project" value="UniProtKB-KW"/>
</dbReference>
<dbReference type="Gene3D" id="4.10.60.10">
    <property type="entry name" value="Zinc finger, CCHC-type"/>
    <property type="match status" value="1"/>
</dbReference>
<feature type="domain" description="CCHC-type" evidence="2">
    <location>
        <begin position="5"/>
        <end position="20"/>
    </location>
</feature>
<gene>
    <name evidence="3" type="ORF">L195_g064632</name>
</gene>
<evidence type="ECO:0000259" key="2">
    <source>
        <dbReference type="PROSITE" id="PS50158"/>
    </source>
</evidence>
<dbReference type="GO" id="GO:0003676">
    <property type="term" value="F:nucleic acid binding"/>
    <property type="evidence" value="ECO:0007669"/>
    <property type="project" value="InterPro"/>
</dbReference>
<dbReference type="Proteomes" id="UP000236291">
    <property type="component" value="Unassembled WGS sequence"/>
</dbReference>
<reference evidence="3 4" key="1">
    <citation type="journal article" date="2014" name="Am. J. Bot.">
        <title>Genome assembly and annotation for red clover (Trifolium pratense; Fabaceae).</title>
        <authorList>
            <person name="Istvanek J."/>
            <person name="Jaros M."/>
            <person name="Krenek A."/>
            <person name="Repkova J."/>
        </authorList>
    </citation>
    <scope>NUCLEOTIDE SEQUENCE [LARGE SCALE GENOMIC DNA]</scope>
    <source>
        <strain evidence="4">cv. Tatra</strain>
        <tissue evidence="3">Young leaves</tissue>
    </source>
</reference>
<dbReference type="AlphaFoldDB" id="A0A2K3KUB2"/>
<dbReference type="EMBL" id="ASHM01259478">
    <property type="protein sequence ID" value="PNX69873.1"/>
    <property type="molecule type" value="Genomic_DNA"/>
</dbReference>
<accession>A0A2K3KUB2</accession>
<evidence type="ECO:0000313" key="3">
    <source>
        <dbReference type="EMBL" id="PNX69873.1"/>
    </source>
</evidence>
<evidence type="ECO:0000313" key="4">
    <source>
        <dbReference type="Proteomes" id="UP000236291"/>
    </source>
</evidence>
<evidence type="ECO:0000256" key="1">
    <source>
        <dbReference type="PROSITE-ProRule" id="PRU00047"/>
    </source>
</evidence>
<protein>
    <recommendedName>
        <fullName evidence="2">CCHC-type domain-containing protein</fullName>
    </recommendedName>
</protein>
<keyword evidence="1" id="KW-0862">Zinc</keyword>
<organism evidence="3 4">
    <name type="scientific">Trifolium pratense</name>
    <name type="common">Red clover</name>
    <dbReference type="NCBI Taxonomy" id="57577"/>
    <lineage>
        <taxon>Eukaryota</taxon>
        <taxon>Viridiplantae</taxon>
        <taxon>Streptophyta</taxon>
        <taxon>Embryophyta</taxon>
        <taxon>Tracheophyta</taxon>
        <taxon>Spermatophyta</taxon>
        <taxon>Magnoliopsida</taxon>
        <taxon>eudicotyledons</taxon>
        <taxon>Gunneridae</taxon>
        <taxon>Pentapetalae</taxon>
        <taxon>rosids</taxon>
        <taxon>fabids</taxon>
        <taxon>Fabales</taxon>
        <taxon>Fabaceae</taxon>
        <taxon>Papilionoideae</taxon>
        <taxon>50 kb inversion clade</taxon>
        <taxon>NPAAA clade</taxon>
        <taxon>Hologalegina</taxon>
        <taxon>IRL clade</taxon>
        <taxon>Trifolieae</taxon>
        <taxon>Trifolium</taxon>
    </lineage>
</organism>
<dbReference type="InterPro" id="IPR036875">
    <property type="entry name" value="Znf_CCHC_sf"/>
</dbReference>
<dbReference type="Pfam" id="PF00098">
    <property type="entry name" value="zf-CCHC"/>
    <property type="match status" value="1"/>
</dbReference>
<feature type="non-terminal residue" evidence="3">
    <location>
        <position position="1"/>
    </location>
</feature>
<feature type="non-terminal residue" evidence="3">
    <location>
        <position position="67"/>
    </location>
</feature>
<name>A0A2K3KUB2_TRIPR</name>
<dbReference type="SMART" id="SM00343">
    <property type="entry name" value="ZnF_C2HC"/>
    <property type="match status" value="1"/>
</dbReference>
<dbReference type="PROSITE" id="PS50158">
    <property type="entry name" value="ZF_CCHC"/>
    <property type="match status" value="1"/>
</dbReference>
<dbReference type="InterPro" id="IPR001878">
    <property type="entry name" value="Znf_CCHC"/>
</dbReference>
<proteinExistence type="predicted"/>